<dbReference type="PANTHER" id="PTHR12461:SF104">
    <property type="entry name" value="TRNA WYBUTOSINE-SYNTHESIZING PROTEIN 5"/>
    <property type="match status" value="1"/>
</dbReference>
<keyword evidence="10" id="KW-0819">tRNA processing</keyword>
<dbReference type="FunFam" id="2.60.120.650:FF:000043">
    <property type="entry name" value="tRNA wybutosine-synthesizing protein 4"/>
    <property type="match status" value="1"/>
</dbReference>
<dbReference type="GO" id="GO:0031591">
    <property type="term" value="P:wybutosine biosynthetic process"/>
    <property type="evidence" value="ECO:0007669"/>
    <property type="project" value="TreeGrafter"/>
</dbReference>
<evidence type="ECO:0000256" key="9">
    <source>
        <dbReference type="ARBA" id="ARBA00022691"/>
    </source>
</evidence>
<evidence type="ECO:0000256" key="4">
    <source>
        <dbReference type="ARBA" id="ARBA00012155"/>
    </source>
</evidence>
<comment type="catalytic activity">
    <reaction evidence="1">
        <text>7-[(3S)-3-amino-3-carboxypropyl]wyosine(37) in tRNA(Phe) + S-adenosyl-L-methionine = 7-[(3S)-(3-amino-3-methoxycarbonyl)propyl]wyosine(37) in tRNA(Phe) + S-adenosyl-L-homocysteine</text>
        <dbReference type="Rhea" id="RHEA:36903"/>
        <dbReference type="Rhea" id="RHEA-COMP:10379"/>
        <dbReference type="Rhea" id="RHEA-COMP:11844"/>
        <dbReference type="ChEBI" id="CHEBI:57856"/>
        <dbReference type="ChEBI" id="CHEBI:59789"/>
        <dbReference type="ChEBI" id="CHEBI:73543"/>
        <dbReference type="ChEBI" id="CHEBI:74275"/>
        <dbReference type="EC" id="2.1.1.290"/>
    </reaction>
</comment>
<dbReference type="Gene3D" id="6.10.140.1470">
    <property type="match status" value="1"/>
</dbReference>
<dbReference type="KEGG" id="ela:UCREL1_926"/>
<evidence type="ECO:0000313" key="18">
    <source>
        <dbReference type="Proteomes" id="UP000012174"/>
    </source>
</evidence>
<dbReference type="Gene3D" id="2.60.120.650">
    <property type="entry name" value="Cupin"/>
    <property type="match status" value="1"/>
</dbReference>
<evidence type="ECO:0000256" key="8">
    <source>
        <dbReference type="ARBA" id="ARBA00022679"/>
    </source>
</evidence>
<dbReference type="OMA" id="PYRNICK"/>
<keyword evidence="8 17" id="KW-0808">Transferase</keyword>
<dbReference type="GO" id="GO:0008168">
    <property type="term" value="F:methyltransferase activity"/>
    <property type="evidence" value="ECO:0007669"/>
    <property type="project" value="UniProtKB-KW"/>
</dbReference>
<evidence type="ECO:0000256" key="12">
    <source>
        <dbReference type="ARBA" id="ARBA00029750"/>
    </source>
</evidence>
<evidence type="ECO:0000256" key="3">
    <source>
        <dbReference type="ARBA" id="ARBA00010703"/>
    </source>
</evidence>
<dbReference type="AlphaFoldDB" id="M7T5W5"/>
<comment type="pathway">
    <text evidence="2">tRNA modification; wybutosine-tRNA(Phe) biosynthesis.</text>
</comment>
<feature type="domain" description="JmjC" evidence="16">
    <location>
        <begin position="92"/>
        <end position="241"/>
    </location>
</feature>
<dbReference type="EC" id="2.1.1.290" evidence="5"/>
<dbReference type="GO" id="GO:0000049">
    <property type="term" value="F:tRNA binding"/>
    <property type="evidence" value="ECO:0007669"/>
    <property type="project" value="TreeGrafter"/>
</dbReference>
<dbReference type="OrthoDB" id="47172at2759"/>
<evidence type="ECO:0000256" key="7">
    <source>
        <dbReference type="ARBA" id="ARBA00022603"/>
    </source>
</evidence>
<evidence type="ECO:0000313" key="17">
    <source>
        <dbReference type="EMBL" id="EMR72022.1"/>
    </source>
</evidence>
<proteinExistence type="inferred from homology"/>
<dbReference type="InterPro" id="IPR003347">
    <property type="entry name" value="JmjC_dom"/>
</dbReference>
<evidence type="ECO:0000256" key="11">
    <source>
        <dbReference type="ARBA" id="ARBA00025588"/>
    </source>
</evidence>
<evidence type="ECO:0000259" key="16">
    <source>
        <dbReference type="PROSITE" id="PS51184"/>
    </source>
</evidence>
<evidence type="ECO:0000256" key="10">
    <source>
        <dbReference type="ARBA" id="ARBA00022694"/>
    </source>
</evidence>
<dbReference type="SUPFAM" id="SSF51197">
    <property type="entry name" value="Clavaminate synthase-like"/>
    <property type="match status" value="1"/>
</dbReference>
<reference evidence="18" key="1">
    <citation type="journal article" date="2013" name="Genome Announc.">
        <title>Draft genome sequence of the grapevine dieback fungus Eutypa lata UCR-EL1.</title>
        <authorList>
            <person name="Blanco-Ulate B."/>
            <person name="Rolshausen P.E."/>
            <person name="Cantu D."/>
        </authorList>
    </citation>
    <scope>NUCLEOTIDE SEQUENCE [LARGE SCALE GENOMIC DNA]</scope>
    <source>
        <strain evidence="18">UCR-EL1</strain>
    </source>
</reference>
<evidence type="ECO:0000256" key="2">
    <source>
        <dbReference type="ARBA" id="ARBA00004797"/>
    </source>
</evidence>
<comment type="similarity">
    <text evidence="3">Belongs to the methyltransferase superfamily. LCMT family.</text>
</comment>
<protein>
    <recommendedName>
        <fullName evidence="6">tRNA wybutosine-synthesizing protein 4</fullName>
        <ecNumber evidence="5">2.1.1.290</ecNumber>
        <ecNumber evidence="4">2.3.1.231</ecNumber>
    </recommendedName>
    <alternativeName>
        <fullName evidence="13">Leucine carboxyl methyltransferase 2</fullName>
    </alternativeName>
    <alternativeName>
        <fullName evidence="14">tRNA(Phe) (7-(3-amino-3-(methoxycarbonyl)propyl)wyosine(37)-N)-methoxycarbonyltransferase</fullName>
    </alternativeName>
    <alternativeName>
        <fullName evidence="12">tRNA(Phe) (7-(3-amino-3-carboxypropyl)wyosine(37)-O)-methyltransferase</fullName>
    </alternativeName>
</protein>
<comment type="catalytic activity">
    <reaction evidence="15">
        <text>7-[(3S)-(3-amino-3-methoxycarbonyl)propyl]wyosine(37) in tRNA(Phe) + S-adenosyl-L-methionine + CO2 = wybutosine(37) in tRNA(Phe) + S-adenosyl-L-homocysteine + 2 H(+)</text>
        <dbReference type="Rhea" id="RHEA:37119"/>
        <dbReference type="Rhea" id="RHEA-COMP:11844"/>
        <dbReference type="Rhea" id="RHEA-COMP:11847"/>
        <dbReference type="ChEBI" id="CHEBI:15378"/>
        <dbReference type="ChEBI" id="CHEBI:16526"/>
        <dbReference type="ChEBI" id="CHEBI:57856"/>
        <dbReference type="ChEBI" id="CHEBI:59789"/>
        <dbReference type="ChEBI" id="CHEBI:73544"/>
        <dbReference type="ChEBI" id="CHEBI:74275"/>
        <dbReference type="EC" id="2.3.1.231"/>
    </reaction>
</comment>
<dbReference type="PROSITE" id="PS51184">
    <property type="entry name" value="JMJC"/>
    <property type="match status" value="1"/>
</dbReference>
<sequence>MKRGKPVIIEGKGPGTCIQTWTAEYLAHKIGHERKVTVHKATRSEMDFNAKNFAYVTMLFGDFMQGVSEGGKMYLRALSEDQPADQPAILGSDFPQLADDFQLPEELSFVSENIFSSVLRISGPVNMWLHYDVRRNIIDKIILRRSKRLILFPPSDVAHLSFAPGASSSSIDVFSALESPSLALVHTHPHEAVLNPGDILFLPPLWLHTAAPLTNLGVAVNVFFRNLESGYSSGRDVYGNRDLAAYEKGRQDVTRIANAFSKVPSDMRGFYITRLADELRQKRID</sequence>
<dbReference type="HOGENOM" id="CLU_016785_4_0_1"/>
<evidence type="ECO:0000256" key="5">
    <source>
        <dbReference type="ARBA" id="ARBA00012779"/>
    </source>
</evidence>
<evidence type="ECO:0000256" key="15">
    <source>
        <dbReference type="ARBA" id="ARBA00049250"/>
    </source>
</evidence>
<evidence type="ECO:0000256" key="1">
    <source>
        <dbReference type="ARBA" id="ARBA00001806"/>
    </source>
</evidence>
<dbReference type="PANTHER" id="PTHR12461">
    <property type="entry name" value="HYPOXIA-INDUCIBLE FACTOR 1 ALPHA INHIBITOR-RELATED"/>
    <property type="match status" value="1"/>
</dbReference>
<evidence type="ECO:0000256" key="13">
    <source>
        <dbReference type="ARBA" id="ARBA00030231"/>
    </source>
</evidence>
<dbReference type="eggNOG" id="KOG2132">
    <property type="taxonomic scope" value="Eukaryota"/>
</dbReference>
<gene>
    <name evidence="17" type="ORF">UCREL1_926</name>
</gene>
<dbReference type="Proteomes" id="UP000012174">
    <property type="component" value="Unassembled WGS sequence"/>
</dbReference>
<dbReference type="STRING" id="1287681.M7T5W5"/>
<dbReference type="Pfam" id="PF13621">
    <property type="entry name" value="Cupin_8"/>
    <property type="match status" value="1"/>
</dbReference>
<evidence type="ECO:0000256" key="6">
    <source>
        <dbReference type="ARBA" id="ARBA00018045"/>
    </source>
</evidence>
<keyword evidence="9" id="KW-0949">S-adenosyl-L-methionine</keyword>
<comment type="function">
    <text evidence="11">Probable S-adenosyl-L-methionine-dependent methyltransferase that acts as a component of the wybutosine biosynthesis pathway. Wybutosine is a hyper modified guanosine with a tricyclic base found at the 3'-position adjacent to the anticodon of eukaryotic phenylalanine tRNA. May methylate the carboxyl group of leucine residues to form alpha-leucine ester residues.</text>
</comment>
<keyword evidence="7 17" id="KW-0489">Methyltransferase</keyword>
<dbReference type="InterPro" id="IPR041667">
    <property type="entry name" value="Cupin_8"/>
</dbReference>
<dbReference type="EMBL" id="KB705544">
    <property type="protein sequence ID" value="EMR72022.1"/>
    <property type="molecule type" value="Genomic_DNA"/>
</dbReference>
<dbReference type="GO" id="GO:0032259">
    <property type="term" value="P:methylation"/>
    <property type="evidence" value="ECO:0007669"/>
    <property type="project" value="UniProtKB-KW"/>
</dbReference>
<accession>M7T5W5</accession>
<dbReference type="EC" id="2.3.1.231" evidence="4"/>
<name>M7T5W5_EUTLA</name>
<evidence type="ECO:0000256" key="14">
    <source>
        <dbReference type="ARBA" id="ARBA00030847"/>
    </source>
</evidence>
<organism evidence="17 18">
    <name type="scientific">Eutypa lata (strain UCR-EL1)</name>
    <name type="common">Grapevine dieback disease fungus</name>
    <name type="synonym">Eutypa armeniacae</name>
    <dbReference type="NCBI Taxonomy" id="1287681"/>
    <lineage>
        <taxon>Eukaryota</taxon>
        <taxon>Fungi</taxon>
        <taxon>Dikarya</taxon>
        <taxon>Ascomycota</taxon>
        <taxon>Pezizomycotina</taxon>
        <taxon>Sordariomycetes</taxon>
        <taxon>Xylariomycetidae</taxon>
        <taxon>Xylariales</taxon>
        <taxon>Diatrypaceae</taxon>
        <taxon>Eutypa</taxon>
    </lineage>
</organism>
<keyword evidence="18" id="KW-1185">Reference proteome</keyword>